<dbReference type="InterPro" id="IPR015500">
    <property type="entry name" value="Peptidase_S8_subtilisin-rel"/>
</dbReference>
<dbReference type="InterPro" id="IPR034204">
    <property type="entry name" value="PfSUB1-like_cat_dom"/>
</dbReference>
<dbReference type="CDD" id="cd07473">
    <property type="entry name" value="Peptidases_S8_Subtilisin_like"/>
    <property type="match status" value="1"/>
</dbReference>
<dbReference type="EMBL" id="CP036172">
    <property type="protein sequence ID" value="QSZ68007.1"/>
    <property type="molecule type" value="Genomic_DNA"/>
</dbReference>
<dbReference type="PANTHER" id="PTHR43399">
    <property type="entry name" value="SUBTILISIN-RELATED"/>
    <property type="match status" value="1"/>
</dbReference>
<dbReference type="InterPro" id="IPR051048">
    <property type="entry name" value="Peptidase_S8/S53_subtilisin"/>
</dbReference>
<dbReference type="Proteomes" id="UP001042704">
    <property type="component" value="Chromosome"/>
</dbReference>
<dbReference type="Pfam" id="PF00082">
    <property type="entry name" value="Peptidase_S8"/>
    <property type="match status" value="2"/>
</dbReference>
<comment type="similarity">
    <text evidence="1 6 7">Belongs to the peptidase S8 family.</text>
</comment>
<dbReference type="PRINTS" id="PR00723">
    <property type="entry name" value="SUBTILISIN"/>
</dbReference>
<dbReference type="Gene3D" id="3.40.50.200">
    <property type="entry name" value="Peptidase S8/S53 domain"/>
    <property type="match status" value="2"/>
</dbReference>
<dbReference type="Pfam" id="PF22148">
    <property type="entry name" value="Fervidolysin_NPro-like"/>
    <property type="match status" value="1"/>
</dbReference>
<name>A0A8A3S6V0_9EURY</name>
<dbReference type="InterPro" id="IPR054399">
    <property type="entry name" value="Fervidolysin-like_N_prodom"/>
</dbReference>
<evidence type="ECO:0000256" key="3">
    <source>
        <dbReference type="ARBA" id="ARBA00022801"/>
    </source>
</evidence>
<evidence type="ECO:0000313" key="11">
    <source>
        <dbReference type="Proteomes" id="UP001042704"/>
    </source>
</evidence>
<dbReference type="InterPro" id="IPR022398">
    <property type="entry name" value="Peptidase_S8_His-AS"/>
</dbReference>
<accession>A0A8A3S6V0</accession>
<feature type="active site" description="Charge relay system" evidence="5 6">
    <location>
        <position position="577"/>
    </location>
</feature>
<reference evidence="10" key="1">
    <citation type="journal article" date="2001" name="Int. J. Syst. Evol. Microbiol.">
        <title>Methanofollis aquaemaris sp. nov., a methanogen isolated from an aquaculture fish pond.</title>
        <authorList>
            <person name="Lai M.C."/>
            <person name="Chen S.C."/>
        </authorList>
    </citation>
    <scope>NUCLEOTIDE SEQUENCE</scope>
    <source>
        <strain evidence="10">N2F9704</strain>
    </source>
</reference>
<proteinExistence type="inferred from homology"/>
<dbReference type="PANTHER" id="PTHR43399:SF4">
    <property type="entry name" value="CELL WALL-ASSOCIATED PROTEASE"/>
    <property type="match status" value="1"/>
</dbReference>
<evidence type="ECO:0000256" key="2">
    <source>
        <dbReference type="ARBA" id="ARBA00022670"/>
    </source>
</evidence>
<feature type="active site" description="Charge relay system" evidence="5 6">
    <location>
        <position position="199"/>
    </location>
</feature>
<dbReference type="KEGG" id="maqe:RJ40_11135"/>
<dbReference type="InterPro" id="IPR000209">
    <property type="entry name" value="Peptidase_S8/S53_dom"/>
</dbReference>
<organism evidence="10 11">
    <name type="scientific">Methanofollis aquaemaris</name>
    <dbReference type="NCBI Taxonomy" id="126734"/>
    <lineage>
        <taxon>Archaea</taxon>
        <taxon>Methanobacteriati</taxon>
        <taxon>Methanobacteriota</taxon>
        <taxon>Stenosarchaea group</taxon>
        <taxon>Methanomicrobia</taxon>
        <taxon>Methanomicrobiales</taxon>
        <taxon>Methanomicrobiaceae</taxon>
        <taxon>Methanofollis</taxon>
    </lineage>
</organism>
<reference evidence="10" key="2">
    <citation type="submission" date="2019-02" db="EMBL/GenBank/DDBJ databases">
        <authorList>
            <person name="Chen S.-C."/>
            <person name="Chien H.-H."/>
            <person name="Lai M.-C."/>
        </authorList>
    </citation>
    <scope>NUCLEOTIDE SEQUENCE</scope>
    <source>
        <strain evidence="10">N2F9704</strain>
    </source>
</reference>
<evidence type="ECO:0000256" key="7">
    <source>
        <dbReference type="RuleBase" id="RU003355"/>
    </source>
</evidence>
<dbReference type="PROSITE" id="PS00138">
    <property type="entry name" value="SUBTILASE_SER"/>
    <property type="match status" value="1"/>
</dbReference>
<evidence type="ECO:0000256" key="5">
    <source>
        <dbReference type="PIRSR" id="PIRSR615500-1"/>
    </source>
</evidence>
<dbReference type="GO" id="GO:0006508">
    <property type="term" value="P:proteolysis"/>
    <property type="evidence" value="ECO:0007669"/>
    <property type="project" value="UniProtKB-KW"/>
</dbReference>
<dbReference type="PROSITE" id="PS00136">
    <property type="entry name" value="SUBTILASE_ASP"/>
    <property type="match status" value="1"/>
</dbReference>
<dbReference type="InterPro" id="IPR036852">
    <property type="entry name" value="Peptidase_S8/S53_dom_sf"/>
</dbReference>
<dbReference type="InterPro" id="IPR023827">
    <property type="entry name" value="Peptidase_S8_Asp-AS"/>
</dbReference>
<evidence type="ECO:0000313" key="10">
    <source>
        <dbReference type="EMBL" id="QSZ68007.1"/>
    </source>
</evidence>
<feature type="active site" description="Charge relay system" evidence="5 6">
    <location>
        <position position="254"/>
    </location>
</feature>
<evidence type="ECO:0000256" key="1">
    <source>
        <dbReference type="ARBA" id="ARBA00011073"/>
    </source>
</evidence>
<keyword evidence="4 6" id="KW-0720">Serine protease</keyword>
<keyword evidence="3 6" id="KW-0378">Hydrolase</keyword>
<sequence length="708" mass="76528">MSYNVTNMIFKPSKRNLRAFRAIMEILLLLSTVALVQGSGFSDEVVPDVSLYEPNTVIVRFAAPTGDGPALCSASVNAHSALGADVADDLSDLVPGMQVVELPEGVSVEEAVDYYSRLSSVEYAEPNYYVHALKEPDDPYFEKLWGMKNTGQILQDGQSFEGMLIYYNGQAGTPGADMSIPGAWNITTGSSNVTIAVVDTGVMYTHTDLAANIWTNTREIPDNGIDDDGNGYVDDVHGWDFVSEDNNPMDFNGHGTHCAGTIAGVGNDSVGVAGVMWTAKIMPVRVLDTQGYGTVYHSIAAIKYATAMGADVISCSFGGGEGSEAYRDAIRASSALVVCAAGNDGTNNDAFPMYPANYNSPNVLSVAALDNQDKFAIFSNFGKISVHVTAPGVGILSTIPIWSAAYQDEITESSVNDWKTLSYLESANWSGDYMSGTERYALGVSGVNVSLTYSDTPFIDLEDTILEFVTAYTLKEGTDRLQILVSTTDFRNYPSYNDMINNDSCYIADVVTGSSHREIVSRIVDLDRYGTMLGEDPLYIGYLYYSKSPDSFAWLDSFTITRYTEPEEGYAYYSGTSMATPMVSGVAGLIKSVNRSLTAEETKQILIDSVDKIPSLEEKVSSGGRVNASRAVLMARSTLQARTTLDLNENGIDADIGDVAYVYHCARNTLSEPDLRADYVEPRGIVDLADARYISDCYVGTTVPAGNL</sequence>
<evidence type="ECO:0000256" key="4">
    <source>
        <dbReference type="ARBA" id="ARBA00022825"/>
    </source>
</evidence>
<keyword evidence="11" id="KW-1185">Reference proteome</keyword>
<gene>
    <name evidence="10" type="ORF">RJ40_11135</name>
</gene>
<dbReference type="InterPro" id="IPR023828">
    <property type="entry name" value="Peptidase_S8_Ser-AS"/>
</dbReference>
<dbReference type="PROSITE" id="PS00137">
    <property type="entry name" value="SUBTILASE_HIS"/>
    <property type="match status" value="1"/>
</dbReference>
<feature type="domain" description="Peptidase S8/S53" evidence="8">
    <location>
        <begin position="559"/>
        <end position="611"/>
    </location>
</feature>
<feature type="domain" description="Peptidase S8/S53" evidence="8">
    <location>
        <begin position="191"/>
        <end position="409"/>
    </location>
</feature>
<dbReference type="AlphaFoldDB" id="A0A8A3S6V0"/>
<dbReference type="PROSITE" id="PS51892">
    <property type="entry name" value="SUBTILASE"/>
    <property type="match status" value="1"/>
</dbReference>
<dbReference type="GO" id="GO:0004252">
    <property type="term" value="F:serine-type endopeptidase activity"/>
    <property type="evidence" value="ECO:0007669"/>
    <property type="project" value="UniProtKB-UniRule"/>
</dbReference>
<keyword evidence="2 6" id="KW-0645">Protease</keyword>
<protein>
    <recommendedName>
        <fullName evidence="12">Peptidase S8/S53 domain-containing protein</fullName>
    </recommendedName>
</protein>
<evidence type="ECO:0008006" key="12">
    <source>
        <dbReference type="Google" id="ProtNLM"/>
    </source>
</evidence>
<evidence type="ECO:0000256" key="6">
    <source>
        <dbReference type="PROSITE-ProRule" id="PRU01240"/>
    </source>
</evidence>
<evidence type="ECO:0000259" key="9">
    <source>
        <dbReference type="Pfam" id="PF22148"/>
    </source>
</evidence>
<feature type="domain" description="Fervidolysin-like N-terminal prodomain" evidence="9">
    <location>
        <begin position="52"/>
        <end position="127"/>
    </location>
</feature>
<dbReference type="SUPFAM" id="SSF52743">
    <property type="entry name" value="Subtilisin-like"/>
    <property type="match status" value="1"/>
</dbReference>
<evidence type="ECO:0000259" key="8">
    <source>
        <dbReference type="Pfam" id="PF00082"/>
    </source>
</evidence>